<keyword evidence="4" id="KW-1185">Reference proteome</keyword>
<evidence type="ECO:0000256" key="1">
    <source>
        <dbReference type="ARBA" id="ARBA00023242"/>
    </source>
</evidence>
<dbReference type="SMART" id="SM00066">
    <property type="entry name" value="GAL4"/>
    <property type="match status" value="1"/>
</dbReference>
<feature type="domain" description="Zn(2)-C6 fungal-type" evidence="2">
    <location>
        <begin position="9"/>
        <end position="39"/>
    </location>
</feature>
<dbReference type="SUPFAM" id="SSF57701">
    <property type="entry name" value="Zn2/Cys6 DNA-binding domain"/>
    <property type="match status" value="1"/>
</dbReference>
<dbReference type="AlphaFoldDB" id="A0A6H0XU02"/>
<dbReference type="PANTHER" id="PTHR38111">
    <property type="entry name" value="ZN(2)-C6 FUNGAL-TYPE DOMAIN-CONTAINING PROTEIN-RELATED"/>
    <property type="match status" value="1"/>
</dbReference>
<dbReference type="InterPro" id="IPR001138">
    <property type="entry name" value="Zn2Cys6_DnaBD"/>
</dbReference>
<dbReference type="Proteomes" id="UP000503462">
    <property type="component" value="Chromosome 2"/>
</dbReference>
<proteinExistence type="predicted"/>
<dbReference type="Pfam" id="PF11951">
    <property type="entry name" value="Fungal_trans_2"/>
    <property type="match status" value="1"/>
</dbReference>
<dbReference type="Pfam" id="PF00172">
    <property type="entry name" value="Zn_clus"/>
    <property type="match status" value="1"/>
</dbReference>
<dbReference type="EMBL" id="CP051140">
    <property type="protein sequence ID" value="QIW98150.1"/>
    <property type="molecule type" value="Genomic_DNA"/>
</dbReference>
<reference evidence="3 4" key="1">
    <citation type="journal article" date="2016" name="Sci. Rep.">
        <title>Peltaster fructicola genome reveals evolution from an invasive phytopathogen to an ectophytic parasite.</title>
        <authorList>
            <person name="Xu C."/>
            <person name="Chen H."/>
            <person name="Gleason M.L."/>
            <person name="Xu J.R."/>
            <person name="Liu H."/>
            <person name="Zhang R."/>
            <person name="Sun G."/>
        </authorList>
    </citation>
    <scope>NUCLEOTIDE SEQUENCE [LARGE SCALE GENOMIC DNA]</scope>
    <source>
        <strain evidence="3 4">LNHT1506</strain>
    </source>
</reference>
<dbReference type="InterPro" id="IPR021858">
    <property type="entry name" value="Fun_TF"/>
</dbReference>
<evidence type="ECO:0000313" key="3">
    <source>
        <dbReference type="EMBL" id="QIW98150.1"/>
    </source>
</evidence>
<dbReference type="GO" id="GO:0000981">
    <property type="term" value="F:DNA-binding transcription factor activity, RNA polymerase II-specific"/>
    <property type="evidence" value="ECO:0007669"/>
    <property type="project" value="InterPro"/>
</dbReference>
<dbReference type="Gene3D" id="4.10.240.10">
    <property type="entry name" value="Zn(2)-C6 fungal-type DNA-binding domain"/>
    <property type="match status" value="1"/>
</dbReference>
<dbReference type="PROSITE" id="PS50048">
    <property type="entry name" value="ZN2_CY6_FUNGAL_2"/>
    <property type="match status" value="1"/>
</dbReference>
<organism evidence="3 4">
    <name type="scientific">Peltaster fructicola</name>
    <dbReference type="NCBI Taxonomy" id="286661"/>
    <lineage>
        <taxon>Eukaryota</taxon>
        <taxon>Fungi</taxon>
        <taxon>Dikarya</taxon>
        <taxon>Ascomycota</taxon>
        <taxon>Pezizomycotina</taxon>
        <taxon>Dothideomycetes</taxon>
        <taxon>Dothideomycetes incertae sedis</taxon>
        <taxon>Peltaster</taxon>
    </lineage>
</organism>
<evidence type="ECO:0000313" key="4">
    <source>
        <dbReference type="Proteomes" id="UP000503462"/>
    </source>
</evidence>
<dbReference type="PROSITE" id="PS00463">
    <property type="entry name" value="ZN2_CY6_FUNGAL_1"/>
    <property type="match status" value="1"/>
</dbReference>
<protein>
    <recommendedName>
        <fullName evidence="2">Zn(2)-C6 fungal-type domain-containing protein</fullName>
    </recommendedName>
</protein>
<keyword evidence="1" id="KW-0539">Nucleus</keyword>
<dbReference type="GO" id="GO:0008270">
    <property type="term" value="F:zinc ion binding"/>
    <property type="evidence" value="ECO:0007669"/>
    <property type="project" value="InterPro"/>
</dbReference>
<dbReference type="OrthoDB" id="10261408at2759"/>
<name>A0A6H0XU02_9PEZI</name>
<evidence type="ECO:0000259" key="2">
    <source>
        <dbReference type="PROSITE" id="PS50048"/>
    </source>
</evidence>
<sequence>MTGRPPSNGCLPCKKRRKRCDLQRPVCTRCIKLRSDCRYTARVWRFVDTTPTAESVALVKSSSPSSTKCLTDDTYVFSAAAIRVQVASHFWDQYLPASLDVKGADMAAKPFFPSYRQMASKDSMLQDALDAIALLCISQQNNDTALLYKGSYMYVQAIRALNNALQQPSRAGSDAVLASCRAIALYEMFRPADENALQRDDWVRHVWGLTSIVALRRQDRNLSDFSRSMHDDAYALAGHCALRIRSPAVLAKFEPLSLAATLQDRITVCMGMAATWLEQHDLLIAAIETQAPNQLVKLNQQCTQLVTEGICALHACRAWEGLACEFLNIDFDGASSPDLQCVALLDAVHSAGCRIWFVVMQYWSVCTVLCSQLHFTWQYLQHTGLGGLPALPKSVLAIPYARCIAASASHLFSSDAGLWTLEQILLPVASAVCYYASMDAGSSWEARQLQKVLSSNKNAVFARGFLRDVKDYAVIEDDEVKQQAMKLKTVAAREWYHLPIDVEEIWLP</sequence>
<dbReference type="InterPro" id="IPR036864">
    <property type="entry name" value="Zn2-C6_fun-type_DNA-bd_sf"/>
</dbReference>
<accession>A0A6H0XU02</accession>
<dbReference type="InterPro" id="IPR053178">
    <property type="entry name" value="Osmoadaptation_assoc"/>
</dbReference>
<gene>
    <name evidence="3" type="ORF">AMS68_003668</name>
</gene>
<dbReference type="CDD" id="cd00067">
    <property type="entry name" value="GAL4"/>
    <property type="match status" value="1"/>
</dbReference>